<keyword evidence="2 5" id="KW-0812">Transmembrane</keyword>
<keyword evidence="3 5" id="KW-1133">Transmembrane helix</keyword>
<gene>
    <name evidence="7" type="ORF">SRT_17330</name>
</gene>
<proteinExistence type="predicted"/>
<evidence type="ECO:0000256" key="5">
    <source>
        <dbReference type="SAM" id="Phobius"/>
    </source>
</evidence>
<evidence type="ECO:0000256" key="1">
    <source>
        <dbReference type="ARBA" id="ARBA00004141"/>
    </source>
</evidence>
<dbReference type="EMBL" id="AP014612">
    <property type="protein sequence ID" value="BAQ24994.1"/>
    <property type="molecule type" value="Genomic_DNA"/>
</dbReference>
<comment type="subcellular location">
    <subcellularLocation>
        <location evidence="1">Membrane</location>
        <topology evidence="1">Multi-pass membrane protein</topology>
    </subcellularLocation>
</comment>
<feature type="transmembrane region" description="Helical" evidence="5">
    <location>
        <begin position="160"/>
        <end position="178"/>
    </location>
</feature>
<dbReference type="InterPro" id="IPR013525">
    <property type="entry name" value="ABC2_TM"/>
</dbReference>
<evidence type="ECO:0000256" key="4">
    <source>
        <dbReference type="ARBA" id="ARBA00023136"/>
    </source>
</evidence>
<sequence>MFRQFMALLWLRCQIILSNKSVLLQVLMPAALIYLYRFMIDSQSGPKAQMALAYLMICIPFAIVLAVGSPILTILADEKEKKTLKTLLLSGVNTSEYLLSTLVAPIVLTVIYLTLTPLILDVPIDNAANYCIIGSATALAIMLLYLLLGLLVKSQVMAQVVTVPTMLISAFLPMLSSMDKTVAKVTDYSFMGLFTKFFTKWEDFSWDHAILQTSSLLIWLLALLILIVLVVRQQKKS</sequence>
<evidence type="ECO:0000313" key="7">
    <source>
        <dbReference type="EMBL" id="BAQ24994.1"/>
    </source>
</evidence>
<reference evidence="7 8" key="1">
    <citation type="journal article" date="2016" name="Microbiol. Immunol.">
        <title>Complete genome sequence of Streptococcus troglodytae TKU31 isolated from the oral cavity of a chimpanzee (Pan troglodytes).</title>
        <authorList>
            <person name="Okamoto M."/>
            <person name="Naito M."/>
            <person name="Miyanohara M."/>
            <person name="Imai S."/>
            <person name="Nomura Y."/>
            <person name="Saito W."/>
            <person name="Momoi Y."/>
            <person name="Takada K."/>
            <person name="Miyabe-Nishiwaki T."/>
            <person name="Tomonaga M."/>
            <person name="Hanada N."/>
        </authorList>
    </citation>
    <scope>NUCLEOTIDE SEQUENCE [LARGE SCALE GENOMIC DNA]</scope>
    <source>
        <strain evidence="8">TKU 31</strain>
    </source>
</reference>
<protein>
    <recommendedName>
        <fullName evidence="6">ABC-2 type transporter transmembrane domain-containing protein</fullName>
    </recommendedName>
</protein>
<name>A0A1L7LLA7_9STRE</name>
<dbReference type="GO" id="GO:0140359">
    <property type="term" value="F:ABC-type transporter activity"/>
    <property type="evidence" value="ECO:0007669"/>
    <property type="project" value="InterPro"/>
</dbReference>
<keyword evidence="8" id="KW-1185">Reference proteome</keyword>
<keyword evidence="4 5" id="KW-0472">Membrane</keyword>
<organism evidence="7 8">
    <name type="scientific">Streptococcus troglodytae</name>
    <dbReference type="NCBI Taxonomy" id="1111760"/>
    <lineage>
        <taxon>Bacteria</taxon>
        <taxon>Bacillati</taxon>
        <taxon>Bacillota</taxon>
        <taxon>Bacilli</taxon>
        <taxon>Lactobacillales</taxon>
        <taxon>Streptococcaceae</taxon>
        <taxon>Streptococcus</taxon>
    </lineage>
</organism>
<dbReference type="KEGG" id="strg:SRT_17330"/>
<evidence type="ECO:0000256" key="3">
    <source>
        <dbReference type="ARBA" id="ARBA00022989"/>
    </source>
</evidence>
<feature type="transmembrane region" description="Helical" evidence="5">
    <location>
        <begin position="51"/>
        <end position="76"/>
    </location>
</feature>
<evidence type="ECO:0000313" key="8">
    <source>
        <dbReference type="Proteomes" id="UP000217758"/>
    </source>
</evidence>
<dbReference type="RefSeq" id="WP_128833763.1">
    <property type="nucleotide sequence ID" value="NZ_AP014612.1"/>
</dbReference>
<feature type="domain" description="ABC-2 type transporter transmembrane" evidence="6">
    <location>
        <begin position="51"/>
        <end position="228"/>
    </location>
</feature>
<dbReference type="Pfam" id="PF12698">
    <property type="entry name" value="ABC2_membrane_3"/>
    <property type="match status" value="1"/>
</dbReference>
<feature type="transmembrane region" description="Helical" evidence="5">
    <location>
        <begin position="209"/>
        <end position="231"/>
    </location>
</feature>
<feature type="transmembrane region" description="Helical" evidence="5">
    <location>
        <begin position="21"/>
        <end position="39"/>
    </location>
</feature>
<accession>A0A1L7LLA7</accession>
<feature type="transmembrane region" description="Helical" evidence="5">
    <location>
        <begin position="97"/>
        <end position="115"/>
    </location>
</feature>
<evidence type="ECO:0000256" key="2">
    <source>
        <dbReference type="ARBA" id="ARBA00022692"/>
    </source>
</evidence>
<dbReference type="GO" id="GO:0016020">
    <property type="term" value="C:membrane"/>
    <property type="evidence" value="ECO:0007669"/>
    <property type="project" value="UniProtKB-SubCell"/>
</dbReference>
<dbReference type="Proteomes" id="UP000217758">
    <property type="component" value="Chromosome"/>
</dbReference>
<evidence type="ECO:0000259" key="6">
    <source>
        <dbReference type="Pfam" id="PF12698"/>
    </source>
</evidence>
<dbReference type="AlphaFoldDB" id="A0A1L7LLA7"/>
<feature type="transmembrane region" description="Helical" evidence="5">
    <location>
        <begin position="127"/>
        <end position="148"/>
    </location>
</feature>